<organism evidence="1 2">
    <name type="scientific">Willisornis vidua</name>
    <name type="common">Xingu scale-backed antbird</name>
    <dbReference type="NCBI Taxonomy" id="1566151"/>
    <lineage>
        <taxon>Eukaryota</taxon>
        <taxon>Metazoa</taxon>
        <taxon>Chordata</taxon>
        <taxon>Craniata</taxon>
        <taxon>Vertebrata</taxon>
        <taxon>Euteleostomi</taxon>
        <taxon>Archelosauria</taxon>
        <taxon>Archosauria</taxon>
        <taxon>Dinosauria</taxon>
        <taxon>Saurischia</taxon>
        <taxon>Theropoda</taxon>
        <taxon>Coelurosauria</taxon>
        <taxon>Aves</taxon>
        <taxon>Neognathae</taxon>
        <taxon>Neoaves</taxon>
        <taxon>Telluraves</taxon>
        <taxon>Australaves</taxon>
        <taxon>Passeriformes</taxon>
        <taxon>Thamnophilidae</taxon>
        <taxon>Willisornis</taxon>
    </lineage>
</organism>
<name>A0ABQ9DPV2_9PASS</name>
<keyword evidence="2" id="KW-1185">Reference proteome</keyword>
<comment type="caution">
    <text evidence="1">The sequence shown here is derived from an EMBL/GenBank/DDBJ whole genome shotgun (WGS) entry which is preliminary data.</text>
</comment>
<proteinExistence type="predicted"/>
<accession>A0ABQ9DPV2</accession>
<protein>
    <submittedName>
        <fullName evidence="1">Uncharacterized protein</fullName>
    </submittedName>
</protein>
<evidence type="ECO:0000313" key="1">
    <source>
        <dbReference type="EMBL" id="KAJ7423669.1"/>
    </source>
</evidence>
<reference evidence="1" key="1">
    <citation type="submission" date="2019-10" db="EMBL/GenBank/DDBJ databases">
        <authorList>
            <person name="Soares A.E.R."/>
            <person name="Aleixo A."/>
            <person name="Schneider P."/>
            <person name="Miyaki C.Y."/>
            <person name="Schneider M.P."/>
            <person name="Mello C."/>
            <person name="Vasconcelos A.T.R."/>
        </authorList>
    </citation>
    <scope>NUCLEOTIDE SEQUENCE</scope>
    <source>
        <tissue evidence="1">Muscle</tissue>
    </source>
</reference>
<dbReference type="EMBL" id="WHWB01032786">
    <property type="protein sequence ID" value="KAJ7423669.1"/>
    <property type="molecule type" value="Genomic_DNA"/>
</dbReference>
<evidence type="ECO:0000313" key="2">
    <source>
        <dbReference type="Proteomes" id="UP001145742"/>
    </source>
</evidence>
<dbReference type="Proteomes" id="UP001145742">
    <property type="component" value="Unassembled WGS sequence"/>
</dbReference>
<sequence>MVKTMVKQAVLLQPMEDHRDSEIHLWPLKHTHTGVGGCLKEGYEPMGNPCWRGLLVGTCRPMEERNRFPGKTCDPVGAPHCDRLCMKDCILWKVTYTGAVCGELLPVGWSQVEVVHGGLFP</sequence>
<gene>
    <name evidence="1" type="ORF">WISP_33008</name>
</gene>